<name>A0A377GBL0_9GAMM</name>
<dbReference type="RefSeq" id="WP_010654305.1">
    <property type="nucleotide sequence ID" value="NZ_UGGT01000001.1"/>
</dbReference>
<protein>
    <submittedName>
        <fullName evidence="1">Uncharacterized protein</fullName>
    </submittedName>
</protein>
<evidence type="ECO:0000313" key="2">
    <source>
        <dbReference type="Proteomes" id="UP000254554"/>
    </source>
</evidence>
<sequence length="236" mass="27918">MIILYIPFSEENDLIPKAMDWKETLKDQNILIIQHGKKINYKLLEDKILKIYVLAHGINDLLEYFHLASHFPLTQQTTHLGIDKLAERFNNDFVYLHHQILTIKLYFCNNMGNQKSIAEKFSQNLILFHGFINFYAGTLCGPALDRKKYSHLGGMWYQSSHVRNTLTKKVCINPVTDLNIKELSQFNFFDKSKHFAWALKRQAEARHKIWMKKRQEQVEQSECIENEHTPQPFYCK</sequence>
<dbReference type="STRING" id="1094715.GCA_000236165_02124"/>
<dbReference type="OrthoDB" id="5651859at2"/>
<proteinExistence type="predicted"/>
<dbReference type="AlphaFoldDB" id="A0A377GBL0"/>
<accession>A0A377GBL0</accession>
<dbReference type="Proteomes" id="UP000254554">
    <property type="component" value="Unassembled WGS sequence"/>
</dbReference>
<gene>
    <name evidence="1" type="ORF">NCTC11370_02280</name>
</gene>
<dbReference type="GeneID" id="93293050"/>
<dbReference type="EMBL" id="UGGT01000001">
    <property type="protein sequence ID" value="STO22195.1"/>
    <property type="molecule type" value="Genomic_DNA"/>
</dbReference>
<organism evidence="1 2">
    <name type="scientific">Fluoribacter dumoffii</name>
    <dbReference type="NCBI Taxonomy" id="463"/>
    <lineage>
        <taxon>Bacteria</taxon>
        <taxon>Pseudomonadati</taxon>
        <taxon>Pseudomonadota</taxon>
        <taxon>Gammaproteobacteria</taxon>
        <taxon>Legionellales</taxon>
        <taxon>Legionellaceae</taxon>
        <taxon>Fluoribacter</taxon>
    </lineage>
</organism>
<reference evidence="1 2" key="1">
    <citation type="submission" date="2018-06" db="EMBL/GenBank/DDBJ databases">
        <authorList>
            <consortium name="Pathogen Informatics"/>
            <person name="Doyle S."/>
        </authorList>
    </citation>
    <scope>NUCLEOTIDE SEQUENCE [LARGE SCALE GENOMIC DNA]</scope>
    <source>
        <strain evidence="1 2">NCTC11370</strain>
    </source>
</reference>
<keyword evidence="2" id="KW-1185">Reference proteome</keyword>
<evidence type="ECO:0000313" key="1">
    <source>
        <dbReference type="EMBL" id="STO22195.1"/>
    </source>
</evidence>